<name>A0A2S0L2I3_9FIRM</name>
<keyword evidence="2" id="KW-1133">Transmembrane helix</keyword>
<dbReference type="EMBL" id="CP027228">
    <property type="protein sequence ID" value="AVM47500.1"/>
    <property type="molecule type" value="Genomic_DNA"/>
</dbReference>
<dbReference type="GeneID" id="78390810"/>
<keyword evidence="3" id="KW-0732">Signal</keyword>
<evidence type="ECO:0000256" key="2">
    <source>
        <dbReference type="SAM" id="Phobius"/>
    </source>
</evidence>
<dbReference type="OrthoDB" id="9802773at2"/>
<gene>
    <name evidence="4" type="ORF">C5Q96_00915</name>
</gene>
<evidence type="ECO:0008006" key="6">
    <source>
        <dbReference type="Google" id="ProtNLM"/>
    </source>
</evidence>
<keyword evidence="2" id="KW-0812">Transmembrane</keyword>
<evidence type="ECO:0000256" key="3">
    <source>
        <dbReference type="SAM" id="SignalP"/>
    </source>
</evidence>
<evidence type="ECO:0000313" key="4">
    <source>
        <dbReference type="EMBL" id="AVM47500.1"/>
    </source>
</evidence>
<keyword evidence="5" id="KW-1185">Reference proteome</keyword>
<comment type="subcellular location">
    <subcellularLocation>
        <location evidence="1">Cell envelope</location>
    </subcellularLocation>
</comment>
<evidence type="ECO:0000256" key="1">
    <source>
        <dbReference type="ARBA" id="ARBA00004196"/>
    </source>
</evidence>
<dbReference type="Gene3D" id="2.60.40.4270">
    <property type="entry name" value="Listeria-Bacteroides repeat domain"/>
    <property type="match status" value="2"/>
</dbReference>
<accession>A0A2S0L2I3</accession>
<feature type="chain" id="PRO_5015627742" description="Gram-positive cocci surface proteins LPxTG domain-containing protein" evidence="3">
    <location>
        <begin position="31"/>
        <end position="730"/>
    </location>
</feature>
<dbReference type="InterPro" id="IPR013378">
    <property type="entry name" value="InlB-like_B-rpt"/>
</dbReference>
<dbReference type="KEGG" id="mdv:C5Q96_00915"/>
<keyword evidence="2" id="KW-0472">Membrane</keyword>
<dbReference type="Proteomes" id="UP000237883">
    <property type="component" value="Chromosome"/>
</dbReference>
<dbReference type="Pfam" id="PF09479">
    <property type="entry name" value="Flg_new"/>
    <property type="match status" value="3"/>
</dbReference>
<protein>
    <recommendedName>
        <fullName evidence="6">Gram-positive cocci surface proteins LPxTG domain-containing protein</fullName>
    </recommendedName>
</protein>
<feature type="transmembrane region" description="Helical" evidence="2">
    <location>
        <begin position="704"/>
        <end position="723"/>
    </location>
</feature>
<dbReference type="AlphaFoldDB" id="A0A2S0L2I3"/>
<dbReference type="NCBIfam" id="TIGR02543">
    <property type="entry name" value="List_Bact_rpt"/>
    <property type="match status" value="2"/>
</dbReference>
<dbReference type="GO" id="GO:0030313">
    <property type="term" value="C:cell envelope"/>
    <property type="evidence" value="ECO:0007669"/>
    <property type="project" value="UniProtKB-SubCell"/>
</dbReference>
<proteinExistence type="predicted"/>
<dbReference type="InterPro" id="IPR042229">
    <property type="entry name" value="Listeria/Bacterioides_rpt_sf"/>
</dbReference>
<organism evidence="4 5">
    <name type="scientific">Mogibacterium diversum</name>
    <dbReference type="NCBI Taxonomy" id="114527"/>
    <lineage>
        <taxon>Bacteria</taxon>
        <taxon>Bacillati</taxon>
        <taxon>Bacillota</taxon>
        <taxon>Clostridia</taxon>
        <taxon>Peptostreptococcales</taxon>
        <taxon>Anaerovoracaceae</taxon>
        <taxon>Mogibacterium</taxon>
    </lineage>
</organism>
<dbReference type="NCBIfam" id="TIGR01167">
    <property type="entry name" value="LPXTG_anchor"/>
    <property type="match status" value="1"/>
</dbReference>
<sequence>MNKKRCRSILLSLALMCSMIITVMPLSAFAESTTTTQIAPASRTYKVRHIRQGLNGSYSDESMAEYERLTGNVGERTNASANRSYSGFQALVPEQVKIAPSGDITVSVYYARRSYTTYFKTGDTSKDFYKTYVYGAVQTAPPSPVIPGKNFVRWTYKDDNGVWKTWTPSTQPAKDVTVYAEYDVPAQAEYVINYWYQNNTDEVNTPDDQKTYTLFDHETKTQNVNTPVVYNGETRENTYVKYNQAKTDAENAGKVVGADGKTVVNVYYDRPVMTFTKVYYNLTTGAEEKREDFKGIYGHSTNGIFSLEPELRWTTRDDPDSYTTEKSSFSVAPNFMTGPYNAEFHARRTAVVVQKAIYVIIHNQNVDGTWTKDMSSTKSQKNTERYSNFYTYFTSGLAYKYIFYYWTNGENDFTTDVSAANPALNPYTSNSRIYILRNNQLVNDYDGDGVEYLHAYAERVQYQLRFINADNASVTMYSGAPLSSLAKSSLDNPIRPASVPAHYVFAGWYTDASFKDSTKLTDDAKIGTQDYFLYAKWEEPHVKVTVVSNGAVSELPSTIDIPKMGSVYRDLPMIPSKNGYWFDGWYKDAAFTVPFDVNEAIASDTIIYAKWSSRKPANWEVRYVDAMGRTLARSIRGTDNLYDVLYKEALNIPGYAVDFSSKNITLSNDDSENVIEFVYTAKPRTVHRVNRVSDAPKTGDDNSIGLSMVLLASSVMGLIFALYRRKRSAQ</sequence>
<feature type="signal peptide" evidence="3">
    <location>
        <begin position="1"/>
        <end position="30"/>
    </location>
</feature>
<dbReference type="RefSeq" id="WP_106056333.1">
    <property type="nucleotide sequence ID" value="NZ_CP027228.1"/>
</dbReference>
<evidence type="ECO:0000313" key="5">
    <source>
        <dbReference type="Proteomes" id="UP000237883"/>
    </source>
</evidence>
<reference evidence="5" key="1">
    <citation type="submission" date="2018-02" db="EMBL/GenBank/DDBJ databases">
        <authorList>
            <person name="Holder M.E."/>
            <person name="Ajami N.J."/>
            <person name="Petrosino J.F."/>
        </authorList>
    </citation>
    <scope>NUCLEOTIDE SEQUENCE [LARGE SCALE GENOMIC DNA]</scope>
    <source>
        <strain evidence="5">CCUG 47132</strain>
    </source>
</reference>